<organism evidence="5">
    <name type="scientific">mine drainage metagenome</name>
    <dbReference type="NCBI Taxonomy" id="410659"/>
    <lineage>
        <taxon>unclassified sequences</taxon>
        <taxon>metagenomes</taxon>
        <taxon>ecological metagenomes</taxon>
    </lineage>
</organism>
<dbReference type="AlphaFoldDB" id="T1BEL3"/>
<dbReference type="GO" id="GO:0006423">
    <property type="term" value="P:cysteinyl-tRNA aminoacylation"/>
    <property type="evidence" value="ECO:0007669"/>
    <property type="project" value="TreeGrafter"/>
</dbReference>
<keyword evidence="2" id="KW-0547">Nucleotide-binding</keyword>
<dbReference type="InterPro" id="IPR024909">
    <property type="entry name" value="Cys-tRNA/MSH_ligase"/>
</dbReference>
<evidence type="ECO:0000256" key="3">
    <source>
        <dbReference type="ARBA" id="ARBA00022840"/>
    </source>
</evidence>
<feature type="domain" description="tRNA synthetases class I catalytic" evidence="4">
    <location>
        <begin position="1"/>
        <end position="99"/>
    </location>
</feature>
<dbReference type="SUPFAM" id="SSF52374">
    <property type="entry name" value="Nucleotidylyl transferase"/>
    <property type="match status" value="1"/>
</dbReference>
<dbReference type="InterPro" id="IPR014729">
    <property type="entry name" value="Rossmann-like_a/b/a_fold"/>
</dbReference>
<reference evidence="5" key="2">
    <citation type="journal article" date="2014" name="ISME J.">
        <title>Microbial stratification in low pH oxic and suboxic macroscopic growths along an acid mine drainage.</title>
        <authorList>
            <person name="Mendez-Garcia C."/>
            <person name="Mesa V."/>
            <person name="Sprenger R.R."/>
            <person name="Richter M."/>
            <person name="Diez M.S."/>
            <person name="Solano J."/>
            <person name="Bargiela R."/>
            <person name="Golyshina O.V."/>
            <person name="Manteca A."/>
            <person name="Ramos J.L."/>
            <person name="Gallego J.R."/>
            <person name="Llorente I."/>
            <person name="Martins Dos Santos V.A."/>
            <person name="Jensen O.N."/>
            <person name="Pelaez A.I."/>
            <person name="Sanchez J."/>
            <person name="Ferrer M."/>
        </authorList>
    </citation>
    <scope>NUCLEOTIDE SEQUENCE</scope>
</reference>
<name>T1BEL3_9ZZZZ</name>
<keyword evidence="3" id="KW-0067">ATP-binding</keyword>
<feature type="non-terminal residue" evidence="5">
    <location>
        <position position="99"/>
    </location>
</feature>
<evidence type="ECO:0000259" key="4">
    <source>
        <dbReference type="Pfam" id="PF01406"/>
    </source>
</evidence>
<dbReference type="PANTHER" id="PTHR10890">
    <property type="entry name" value="CYSTEINYL-TRNA SYNTHETASE"/>
    <property type="match status" value="1"/>
</dbReference>
<keyword evidence="1 5" id="KW-0436">Ligase</keyword>
<comment type="caution">
    <text evidence="5">The sequence shown here is derived from an EMBL/GenBank/DDBJ whole genome shotgun (WGS) entry which is preliminary data.</text>
</comment>
<dbReference type="Gene3D" id="3.40.50.620">
    <property type="entry name" value="HUPs"/>
    <property type="match status" value="1"/>
</dbReference>
<dbReference type="InterPro" id="IPR032678">
    <property type="entry name" value="tRNA-synt_1_cat_dom"/>
</dbReference>
<evidence type="ECO:0000256" key="2">
    <source>
        <dbReference type="ARBA" id="ARBA00022741"/>
    </source>
</evidence>
<dbReference type="Pfam" id="PF01406">
    <property type="entry name" value="tRNA-synt_1e"/>
    <property type="match status" value="1"/>
</dbReference>
<proteinExistence type="predicted"/>
<sequence length="99" mass="11529">MYVCGPTVYDEPHLGHGRFTLVYDILRRYLKYRGIEVRFVSNITDVDDKIIARAAELGISAGELAKRYEEVWWDLMERLGVDKPDETPHATDWIAQMLE</sequence>
<dbReference type="GO" id="GO:0005524">
    <property type="term" value="F:ATP binding"/>
    <property type="evidence" value="ECO:0007669"/>
    <property type="project" value="UniProtKB-KW"/>
</dbReference>
<dbReference type="EMBL" id="AUZX01005344">
    <property type="protein sequence ID" value="EQD68272.1"/>
    <property type="molecule type" value="Genomic_DNA"/>
</dbReference>
<evidence type="ECO:0000313" key="5">
    <source>
        <dbReference type="EMBL" id="EQD68272.1"/>
    </source>
</evidence>
<dbReference type="GO" id="GO:0004817">
    <property type="term" value="F:cysteine-tRNA ligase activity"/>
    <property type="evidence" value="ECO:0007669"/>
    <property type="project" value="TreeGrafter"/>
</dbReference>
<evidence type="ECO:0000256" key="1">
    <source>
        <dbReference type="ARBA" id="ARBA00022598"/>
    </source>
</evidence>
<reference evidence="5" key="1">
    <citation type="submission" date="2013-08" db="EMBL/GenBank/DDBJ databases">
        <authorList>
            <person name="Mendez C."/>
            <person name="Richter M."/>
            <person name="Ferrer M."/>
            <person name="Sanchez J."/>
        </authorList>
    </citation>
    <scope>NUCLEOTIDE SEQUENCE</scope>
</reference>
<protein>
    <submittedName>
        <fullName evidence="5">Cysteine-tRNA ligase</fullName>
    </submittedName>
</protein>
<dbReference type="PANTHER" id="PTHR10890:SF3">
    <property type="entry name" value="CYSTEINE--TRNA LIGASE, CYTOPLASMIC"/>
    <property type="match status" value="1"/>
</dbReference>
<dbReference type="PRINTS" id="PR00983">
    <property type="entry name" value="TRNASYNTHCYS"/>
</dbReference>
<gene>
    <name evidence="5" type="ORF">B1A_07415</name>
</gene>
<dbReference type="GO" id="GO:0005829">
    <property type="term" value="C:cytosol"/>
    <property type="evidence" value="ECO:0007669"/>
    <property type="project" value="TreeGrafter"/>
</dbReference>
<accession>T1BEL3</accession>